<organism evidence="2 3">
    <name type="scientific">Kribbella solani</name>
    <dbReference type="NCBI Taxonomy" id="236067"/>
    <lineage>
        <taxon>Bacteria</taxon>
        <taxon>Bacillati</taxon>
        <taxon>Actinomycetota</taxon>
        <taxon>Actinomycetes</taxon>
        <taxon>Propionibacteriales</taxon>
        <taxon>Kribbellaceae</taxon>
        <taxon>Kribbella</taxon>
    </lineage>
</organism>
<dbReference type="AlphaFoldDB" id="A0A841DKM9"/>
<evidence type="ECO:0000313" key="3">
    <source>
        <dbReference type="Proteomes" id="UP000558997"/>
    </source>
</evidence>
<keyword evidence="2" id="KW-0378">Hydrolase</keyword>
<accession>A0A841DKM9</accession>
<dbReference type="InterPro" id="IPR036388">
    <property type="entry name" value="WH-like_DNA-bd_sf"/>
</dbReference>
<comment type="caution">
    <text evidence="2">The sequence shown here is derived from an EMBL/GenBank/DDBJ whole genome shotgun (WGS) entry which is preliminary data.</text>
</comment>
<dbReference type="GO" id="GO:0016787">
    <property type="term" value="F:hydrolase activity"/>
    <property type="evidence" value="ECO:0007669"/>
    <property type="project" value="UniProtKB-KW"/>
</dbReference>
<dbReference type="Proteomes" id="UP000558997">
    <property type="component" value="Unassembled WGS sequence"/>
</dbReference>
<gene>
    <name evidence="2" type="ORF">HDA44_000677</name>
</gene>
<dbReference type="SUPFAM" id="SSF56281">
    <property type="entry name" value="Metallo-hydrolase/oxidoreductase"/>
    <property type="match status" value="1"/>
</dbReference>
<sequence length="349" mass="38352">MSTRSREGLPVATSHAQFEAWFARDVPPVEQVRDDVWSLPLPLPAGNPVVYVNCYVLAGPDGLIVVDPGWDHDEGWRSLNAGLRELGHSIEDVTRVLVTHFHPDHYGLAPRLRAESGARVLMHPADGRMIGLPDRSVDETVTSLADFLRSCGAPAAEIADLLDERSLIHRMRALTGPDDALAAGPAPGGLEAVWTPGHTPGHLCFYLPRHELLLTGDHVLPRISPNVSVYADSPANPLGDFLSSLARLRGLPVAEVLPAHEYRFTELDSRLDEIVKHHGQRSTEVLNLLAELGATSSWELASRMHWSRPWTEMPGYTRRSANGEVLAHLVELARHGHAIRTDGSWTVPR</sequence>
<dbReference type="CDD" id="cd07725">
    <property type="entry name" value="TTHA1429-like_MBL-fold"/>
    <property type="match status" value="1"/>
</dbReference>
<dbReference type="InterPro" id="IPR001279">
    <property type="entry name" value="Metallo-B-lactamas"/>
</dbReference>
<proteinExistence type="predicted"/>
<dbReference type="Gene3D" id="3.60.15.10">
    <property type="entry name" value="Ribonuclease Z/Hydroxyacylglutathione hydrolase-like"/>
    <property type="match status" value="1"/>
</dbReference>
<dbReference type="InterPro" id="IPR050662">
    <property type="entry name" value="Sec-metab_biosynth-thioest"/>
</dbReference>
<dbReference type="PANTHER" id="PTHR23131:SF4">
    <property type="entry name" value="METALLO-BETA-LACTAMASE SUPERFAMILY POTEIN"/>
    <property type="match status" value="1"/>
</dbReference>
<dbReference type="PANTHER" id="PTHR23131">
    <property type="entry name" value="ENDORIBONUCLEASE LACTB2"/>
    <property type="match status" value="1"/>
</dbReference>
<evidence type="ECO:0000313" key="2">
    <source>
        <dbReference type="EMBL" id="MBB5977336.1"/>
    </source>
</evidence>
<feature type="domain" description="Metallo-beta-lactamase" evidence="1">
    <location>
        <begin position="51"/>
        <end position="260"/>
    </location>
</feature>
<dbReference type="InterPro" id="IPR036866">
    <property type="entry name" value="RibonucZ/Hydroxyglut_hydro"/>
</dbReference>
<dbReference type="Pfam" id="PF00753">
    <property type="entry name" value="Lactamase_B"/>
    <property type="match status" value="1"/>
</dbReference>
<keyword evidence="3" id="KW-1185">Reference proteome</keyword>
<name>A0A841DKM9_9ACTN</name>
<evidence type="ECO:0000259" key="1">
    <source>
        <dbReference type="SMART" id="SM00849"/>
    </source>
</evidence>
<dbReference type="SMART" id="SM00849">
    <property type="entry name" value="Lactamase_B"/>
    <property type="match status" value="1"/>
</dbReference>
<dbReference type="RefSeq" id="WP_184831231.1">
    <property type="nucleotide sequence ID" value="NZ_BAAAVN010000014.1"/>
</dbReference>
<protein>
    <submittedName>
        <fullName evidence="2">Glyoxylase-like metal-dependent hydrolase (Beta-lactamase superfamily II)</fullName>
    </submittedName>
</protein>
<dbReference type="EMBL" id="JACHNF010000001">
    <property type="protein sequence ID" value="MBB5977336.1"/>
    <property type="molecule type" value="Genomic_DNA"/>
</dbReference>
<reference evidence="2 3" key="1">
    <citation type="submission" date="2020-08" db="EMBL/GenBank/DDBJ databases">
        <title>Sequencing the genomes of 1000 actinobacteria strains.</title>
        <authorList>
            <person name="Klenk H.-P."/>
        </authorList>
    </citation>
    <scope>NUCLEOTIDE SEQUENCE [LARGE SCALE GENOMIC DNA]</scope>
    <source>
        <strain evidence="2 3">DSM 17294</strain>
    </source>
</reference>
<dbReference type="Gene3D" id="1.10.10.10">
    <property type="entry name" value="Winged helix-like DNA-binding domain superfamily/Winged helix DNA-binding domain"/>
    <property type="match status" value="1"/>
</dbReference>